<evidence type="ECO:0000313" key="4">
    <source>
        <dbReference type="Proteomes" id="UP000190162"/>
    </source>
</evidence>
<name>A0A1T4V1X9_9GAMM</name>
<evidence type="ECO:0000259" key="2">
    <source>
        <dbReference type="Pfam" id="PF13609"/>
    </source>
</evidence>
<dbReference type="InterPro" id="IPR033900">
    <property type="entry name" value="Gram_neg_porin_domain"/>
</dbReference>
<organism evidence="3 4">
    <name type="scientific">Enterovibrio nigricans DSM 22720</name>
    <dbReference type="NCBI Taxonomy" id="1121868"/>
    <lineage>
        <taxon>Bacteria</taxon>
        <taxon>Pseudomonadati</taxon>
        <taxon>Pseudomonadota</taxon>
        <taxon>Gammaproteobacteria</taxon>
        <taxon>Vibrionales</taxon>
        <taxon>Vibrionaceae</taxon>
        <taxon>Enterovibrio</taxon>
    </lineage>
</organism>
<evidence type="ECO:0000256" key="1">
    <source>
        <dbReference type="SAM" id="SignalP"/>
    </source>
</evidence>
<reference evidence="4" key="1">
    <citation type="submission" date="2017-02" db="EMBL/GenBank/DDBJ databases">
        <authorList>
            <person name="Varghese N."/>
            <person name="Submissions S."/>
        </authorList>
    </citation>
    <scope>NUCLEOTIDE SEQUENCE [LARGE SCALE GENOMIC DNA]</scope>
    <source>
        <strain evidence="4">DSM 22720</strain>
    </source>
</reference>
<evidence type="ECO:0000313" key="3">
    <source>
        <dbReference type="EMBL" id="SKA58932.1"/>
    </source>
</evidence>
<feature type="signal peptide" evidence="1">
    <location>
        <begin position="1"/>
        <end position="25"/>
    </location>
</feature>
<dbReference type="Pfam" id="PF13609">
    <property type="entry name" value="Porin_4"/>
    <property type="match status" value="1"/>
</dbReference>
<keyword evidence="1" id="KW-0732">Signal</keyword>
<dbReference type="EMBL" id="FUXU01000043">
    <property type="protein sequence ID" value="SKA58932.1"/>
    <property type="molecule type" value="Genomic_DNA"/>
</dbReference>
<gene>
    <name evidence="3" type="ORF">SAMN02745132_03054</name>
</gene>
<feature type="chain" id="PRO_5012888338" evidence="1">
    <location>
        <begin position="26"/>
        <end position="419"/>
    </location>
</feature>
<dbReference type="OrthoDB" id="197869at2"/>
<dbReference type="Proteomes" id="UP000190162">
    <property type="component" value="Unassembled WGS sequence"/>
</dbReference>
<dbReference type="AlphaFoldDB" id="A0A1T4V1X9"/>
<proteinExistence type="predicted"/>
<accession>A0A1T4V1X9</accession>
<dbReference type="RefSeq" id="WP_078753303.1">
    <property type="nucleotide sequence ID" value="NZ_FUXU01000043.1"/>
</dbReference>
<dbReference type="GO" id="GO:0016020">
    <property type="term" value="C:membrane"/>
    <property type="evidence" value="ECO:0007669"/>
    <property type="project" value="InterPro"/>
</dbReference>
<dbReference type="GO" id="GO:0015288">
    <property type="term" value="F:porin activity"/>
    <property type="evidence" value="ECO:0007669"/>
    <property type="project" value="InterPro"/>
</dbReference>
<sequence>MLLPRRLGLFTTTCLTLLASSFASASDNLRVSGFGNVSLIKSGTENLGYKYDLTKEALYDEWSLKPGSSFGLQLNAEINDELDAVVQVVAQDRLNNDLNKSISWAFVRYRPTHNITIRAGRIATPIYMLSEYRDVGFAYLWTKPITDFYSSIPVTFVDGGDIAYSTRMGHGIFEARLFAGSSEVTTETIFEAQDVTLSPMIGSKFTYALEEWLFSAVAATTKVTDGEPADALTAAIDSNPIVGSLWPQATQLKSDFTLKDSRISYYSLGALYETGSWNAQAELSFTDTDWPFFPDLAAGYFSLGHTVDNTTYYGFASKAKTIDELYELSAPSTVGMSVQQIAEAYQLINSNIDARFVDQETLGFGARIDITPQLALKGQIERTWLINNHTGGWLTTIQGLSATAPNHIDTYSISLSFVF</sequence>
<protein>
    <submittedName>
        <fullName evidence="3">Porin</fullName>
    </submittedName>
</protein>
<keyword evidence="4" id="KW-1185">Reference proteome</keyword>
<dbReference type="SUPFAM" id="SSF56935">
    <property type="entry name" value="Porins"/>
    <property type="match status" value="1"/>
</dbReference>
<feature type="domain" description="Porin" evidence="2">
    <location>
        <begin position="12"/>
        <end position="297"/>
    </location>
</feature>